<dbReference type="Gene3D" id="3.90.1640.10">
    <property type="entry name" value="inorganic pyrophosphatase (n-terminal core)"/>
    <property type="match status" value="1"/>
</dbReference>
<dbReference type="AlphaFoldDB" id="A0A4Q2K4W4"/>
<dbReference type="InterPro" id="IPR051319">
    <property type="entry name" value="Oligoribo/pAp-PDE_c-di-AMP_PDE"/>
</dbReference>
<dbReference type="PANTHER" id="PTHR47618">
    <property type="entry name" value="BIFUNCTIONAL OLIGORIBONUCLEASE AND PAP PHOSPHATASE NRNA"/>
    <property type="match status" value="1"/>
</dbReference>
<dbReference type="Proteomes" id="UP000291269">
    <property type="component" value="Unassembled WGS sequence"/>
</dbReference>
<accession>A0A4Q2K4W4</accession>
<feature type="domain" description="DDH" evidence="1">
    <location>
        <begin position="17"/>
        <end position="154"/>
    </location>
</feature>
<reference evidence="3 4" key="1">
    <citation type="journal article" date="2019" name="Gut">
        <title>Antibiotics-induced monodominance of a novel gut bacterial order.</title>
        <authorList>
            <person name="Hildebrand F."/>
            <person name="Moitinho-Silva L."/>
            <person name="Blasche S."/>
            <person name="Jahn M.T."/>
            <person name="Gossmann T.I."/>
            <person name="Heuerta-Cepas J."/>
            <person name="Hercog R."/>
            <person name="Luetge M."/>
            <person name="Bahram M."/>
            <person name="Pryszlak A."/>
            <person name="Alves R.J."/>
            <person name="Waszak S.M."/>
            <person name="Zhu A."/>
            <person name="Ye L."/>
            <person name="Costea P.I."/>
            <person name="Aalvink S."/>
            <person name="Belzer C."/>
            <person name="Forslund S.K."/>
            <person name="Sunagawa S."/>
            <person name="Hentschel U."/>
            <person name="Merten C."/>
            <person name="Patil K.R."/>
            <person name="Benes V."/>
            <person name="Bork P."/>
        </authorList>
    </citation>
    <scope>NUCLEOTIDE SEQUENCE [LARGE SCALE GENOMIC DNA]</scope>
    <source>
        <strain evidence="3 4">HDS1380</strain>
    </source>
</reference>
<dbReference type="Gene3D" id="3.10.310.30">
    <property type="match status" value="1"/>
</dbReference>
<comment type="caution">
    <text evidence="3">The sequence shown here is derived from an EMBL/GenBank/DDBJ whole genome shotgun (WGS) entry which is preliminary data.</text>
</comment>
<keyword evidence="4" id="KW-1185">Reference proteome</keyword>
<evidence type="ECO:0000259" key="1">
    <source>
        <dbReference type="Pfam" id="PF01368"/>
    </source>
</evidence>
<name>A0A4Q2K4W4_9FIRM</name>
<proteinExistence type="predicted"/>
<dbReference type="RefSeq" id="WP_129226914.1">
    <property type="nucleotide sequence ID" value="NZ_SDOZ01000004.1"/>
</dbReference>
<dbReference type="OrthoDB" id="9803668at2"/>
<dbReference type="InterPro" id="IPR003156">
    <property type="entry name" value="DHHA1_dom"/>
</dbReference>
<sequence length="318" mass="34710">MTLREIADKLKTIESAAIFCHMRPDGDTLGAALGLQGLLRACGIPSEVVCESPVPAKFFFLEGMREVASAPTKDAQAFIAVDSSDEARLGALCETFTKSKKIKFNIDHHVSNTRFGDYCYVEERAATCEIVTALADELEVPIDVHTANCLLLGVSSDSGNFAHKNVTENTFLTAAKLLRCGADIHEIQYNMFKRQPRERALLFGRTMSKIRYFYGDKIALISVGKKTLEECGASADMTEGFIDFPLSVDGVEVAACLLETKPHSFKISLRSKGRSNVNKIASVYGGGGHVLASGCMIGGELEEVVDKLVYTIRQHIED</sequence>
<organism evidence="3 4">
    <name type="scientific">Candidatus Borkfalkia ceftriaxoniphila</name>
    <dbReference type="NCBI Taxonomy" id="2508949"/>
    <lineage>
        <taxon>Bacteria</taxon>
        <taxon>Bacillati</taxon>
        <taxon>Bacillota</taxon>
        <taxon>Clostridia</taxon>
        <taxon>Christensenellales</taxon>
        <taxon>Christensenellaceae</taxon>
        <taxon>Candidatus Borkfalkia</taxon>
    </lineage>
</organism>
<dbReference type="PANTHER" id="PTHR47618:SF1">
    <property type="entry name" value="BIFUNCTIONAL OLIGORIBONUCLEASE AND PAP PHOSPHATASE NRNA"/>
    <property type="match status" value="1"/>
</dbReference>
<dbReference type="GO" id="GO:0003676">
    <property type="term" value="F:nucleic acid binding"/>
    <property type="evidence" value="ECO:0007669"/>
    <property type="project" value="InterPro"/>
</dbReference>
<evidence type="ECO:0000313" key="4">
    <source>
        <dbReference type="Proteomes" id="UP000291269"/>
    </source>
</evidence>
<dbReference type="Pfam" id="PF01368">
    <property type="entry name" value="DHH"/>
    <property type="match status" value="1"/>
</dbReference>
<gene>
    <name evidence="3" type="ORF">ESZ91_10175</name>
</gene>
<dbReference type="Pfam" id="PF02272">
    <property type="entry name" value="DHHA1"/>
    <property type="match status" value="1"/>
</dbReference>
<dbReference type="SUPFAM" id="SSF64182">
    <property type="entry name" value="DHH phosphoesterases"/>
    <property type="match status" value="1"/>
</dbReference>
<dbReference type="InterPro" id="IPR038763">
    <property type="entry name" value="DHH_sf"/>
</dbReference>
<evidence type="ECO:0000313" key="3">
    <source>
        <dbReference type="EMBL" id="RXZ58018.1"/>
    </source>
</evidence>
<dbReference type="EMBL" id="SDOZ01000004">
    <property type="protein sequence ID" value="RXZ58018.1"/>
    <property type="molecule type" value="Genomic_DNA"/>
</dbReference>
<protein>
    <submittedName>
        <fullName evidence="3">Bifunctional oligoribonuclease/PAP phosphatase NrnA</fullName>
    </submittedName>
</protein>
<dbReference type="InterPro" id="IPR001667">
    <property type="entry name" value="DDH_dom"/>
</dbReference>
<evidence type="ECO:0000259" key="2">
    <source>
        <dbReference type="Pfam" id="PF02272"/>
    </source>
</evidence>
<feature type="domain" description="DHHA1" evidence="2">
    <location>
        <begin position="232"/>
        <end position="316"/>
    </location>
</feature>